<protein>
    <submittedName>
        <fullName evidence="2">N-6 DNA methylase</fullName>
    </submittedName>
</protein>
<reference evidence="2 3" key="1">
    <citation type="submission" date="2023-04" db="EMBL/GenBank/DDBJ databases">
        <title>Streptomyces chengmaiensis sp. nov. isolated from the stem of mangrove plant in Hainan.</title>
        <authorList>
            <person name="Huang X."/>
            <person name="Zhou S."/>
            <person name="Chu X."/>
            <person name="Xie Y."/>
            <person name="Lin Y."/>
        </authorList>
    </citation>
    <scope>NUCLEOTIDE SEQUENCE [LARGE SCALE GENOMIC DNA]</scope>
    <source>
        <strain evidence="2 3">HNM0663</strain>
    </source>
</reference>
<proteinExistence type="predicted"/>
<dbReference type="InterPro" id="IPR052916">
    <property type="entry name" value="Type-I_RE_MTase_Subunit"/>
</dbReference>
<dbReference type="InterPro" id="IPR029063">
    <property type="entry name" value="SAM-dependent_MTases_sf"/>
</dbReference>
<dbReference type="PANTHER" id="PTHR42998:SF1">
    <property type="entry name" value="TYPE I RESTRICTION ENZYME HINDI METHYLASE SUBUNIT"/>
    <property type="match status" value="1"/>
</dbReference>
<accession>A0ABT6HSF3</accession>
<sequence length="179" mass="19873">MRPGGRIGMVLPNGILPNPGADDEALRQYILDQCRIMASVDLPVESLLVGAGVNVLTSARPALRKKTEQEKRQERMHGPPDYPVFMAAAEKVGHDRRGKPLYVRDGHGNLVASGHEETDLVTVRGVANLRSVRRRAFILDDDLRSARQFPQGNDRPCIIAAYDEFVARHGHEFPWNSGD</sequence>
<keyword evidence="2" id="KW-0489">Methyltransferase</keyword>
<dbReference type="RefSeq" id="WP_279930530.1">
    <property type="nucleotide sequence ID" value="NZ_JARWBG010000029.1"/>
</dbReference>
<comment type="caution">
    <text evidence="2">The sequence shown here is derived from an EMBL/GenBank/DDBJ whole genome shotgun (WGS) entry which is preliminary data.</text>
</comment>
<dbReference type="SUPFAM" id="SSF53335">
    <property type="entry name" value="S-adenosyl-L-methionine-dependent methyltransferases"/>
    <property type="match status" value="1"/>
</dbReference>
<dbReference type="Pfam" id="PF02384">
    <property type="entry name" value="N6_Mtase"/>
    <property type="match status" value="1"/>
</dbReference>
<dbReference type="GO" id="GO:0008168">
    <property type="term" value="F:methyltransferase activity"/>
    <property type="evidence" value="ECO:0007669"/>
    <property type="project" value="UniProtKB-KW"/>
</dbReference>
<name>A0ABT6HSF3_9ACTN</name>
<evidence type="ECO:0000313" key="3">
    <source>
        <dbReference type="Proteomes" id="UP001223144"/>
    </source>
</evidence>
<dbReference type="GO" id="GO:0032259">
    <property type="term" value="P:methylation"/>
    <property type="evidence" value="ECO:0007669"/>
    <property type="project" value="UniProtKB-KW"/>
</dbReference>
<keyword evidence="2" id="KW-0808">Transferase</keyword>
<dbReference type="Gene3D" id="3.40.50.150">
    <property type="entry name" value="Vaccinia Virus protein VP39"/>
    <property type="match status" value="1"/>
</dbReference>
<evidence type="ECO:0000259" key="1">
    <source>
        <dbReference type="Pfam" id="PF02384"/>
    </source>
</evidence>
<organism evidence="2 3">
    <name type="scientific">Streptomyces chengmaiensis</name>
    <dbReference type="NCBI Taxonomy" id="3040919"/>
    <lineage>
        <taxon>Bacteria</taxon>
        <taxon>Bacillati</taxon>
        <taxon>Actinomycetota</taxon>
        <taxon>Actinomycetes</taxon>
        <taxon>Kitasatosporales</taxon>
        <taxon>Streptomycetaceae</taxon>
        <taxon>Streptomyces</taxon>
    </lineage>
</organism>
<dbReference type="Proteomes" id="UP001223144">
    <property type="component" value="Unassembled WGS sequence"/>
</dbReference>
<dbReference type="InterPro" id="IPR003356">
    <property type="entry name" value="DNA_methylase_A-5"/>
</dbReference>
<gene>
    <name evidence="2" type="ORF">QCN29_23165</name>
</gene>
<dbReference type="PANTHER" id="PTHR42998">
    <property type="entry name" value="TYPE I RESTRICTION ENZYME HINDVIIP M PROTEIN-RELATED"/>
    <property type="match status" value="1"/>
</dbReference>
<keyword evidence="3" id="KW-1185">Reference proteome</keyword>
<evidence type="ECO:0000313" key="2">
    <source>
        <dbReference type="EMBL" id="MDH2391626.1"/>
    </source>
</evidence>
<dbReference type="EMBL" id="JARWBG010000029">
    <property type="protein sequence ID" value="MDH2391626.1"/>
    <property type="molecule type" value="Genomic_DNA"/>
</dbReference>
<feature type="domain" description="DNA methylase adenine-specific" evidence="1">
    <location>
        <begin position="2"/>
        <end position="53"/>
    </location>
</feature>